<feature type="transmembrane region" description="Helical" evidence="1">
    <location>
        <begin position="121"/>
        <end position="140"/>
    </location>
</feature>
<accession>A0ABX7UW33</accession>
<keyword evidence="3" id="KW-1185">Reference proteome</keyword>
<dbReference type="EMBL" id="CP050854">
    <property type="protein sequence ID" value="QTF09819.1"/>
    <property type="molecule type" value="Genomic_DNA"/>
</dbReference>
<organism evidence="2 3">
    <name type="scientific">Brenneria izadpanahii</name>
    <dbReference type="NCBI Taxonomy" id="2722756"/>
    <lineage>
        <taxon>Bacteria</taxon>
        <taxon>Pseudomonadati</taxon>
        <taxon>Pseudomonadota</taxon>
        <taxon>Gammaproteobacteria</taxon>
        <taxon>Enterobacterales</taxon>
        <taxon>Pectobacteriaceae</taxon>
        <taxon>Brenneria</taxon>
    </lineage>
</organism>
<evidence type="ECO:0000256" key="1">
    <source>
        <dbReference type="SAM" id="Phobius"/>
    </source>
</evidence>
<evidence type="ECO:0000313" key="3">
    <source>
        <dbReference type="Proteomes" id="UP000671960"/>
    </source>
</evidence>
<reference evidence="2 3" key="1">
    <citation type="submission" date="2020-03" db="EMBL/GenBank/DDBJ databases">
        <authorList>
            <person name="Bakhshi Ganjeh M."/>
        </authorList>
    </citation>
    <scope>NUCLEOTIDE SEQUENCE [LARGE SCALE GENOMIC DNA]</scope>
    <source>
        <strain evidence="3">Iran 50</strain>
    </source>
</reference>
<keyword evidence="1" id="KW-0472">Membrane</keyword>
<sequence>MKYVIYLVIIVSTFWSWYAFPEDSSIAMLSFSATNISDMISNSYHCLLGMYKYTLPSTFWGVFVMYSYDFLTSVLKYNTPYMRELYKSCKVEVLILLILSLLTFSFFWNSQNTFTNSSIDIGTTGLSFMLAGNFNLFKLLKFKIGRIKYSSKVSVSISLIILAISIYNINILNDITAGRYNMAQSIWLQVTVLTYSLSLYFSSKHITYVIDKKKLDVSPVMLSLIKSFSLKTNIYENLSSGVDLWNKKASEEISKASAKLRKKCTNKKRK</sequence>
<keyword evidence="1" id="KW-1133">Transmembrane helix</keyword>
<proteinExistence type="predicted"/>
<feature type="transmembrane region" description="Helical" evidence="1">
    <location>
        <begin position="184"/>
        <end position="203"/>
    </location>
</feature>
<feature type="transmembrane region" description="Helical" evidence="1">
    <location>
        <begin position="152"/>
        <end position="172"/>
    </location>
</feature>
<gene>
    <name evidence="2" type="ORF">HC231_19245</name>
</gene>
<protein>
    <submittedName>
        <fullName evidence="2">Uncharacterized protein</fullName>
    </submittedName>
</protein>
<dbReference type="Proteomes" id="UP000671960">
    <property type="component" value="Chromosome"/>
</dbReference>
<name>A0ABX7UW33_9GAMM</name>
<feature type="transmembrane region" description="Helical" evidence="1">
    <location>
        <begin position="58"/>
        <end position="79"/>
    </location>
</feature>
<dbReference type="RefSeq" id="WP_208228312.1">
    <property type="nucleotide sequence ID" value="NZ_CP050854.1"/>
</dbReference>
<feature type="transmembrane region" description="Helical" evidence="1">
    <location>
        <begin position="91"/>
        <end position="109"/>
    </location>
</feature>
<evidence type="ECO:0000313" key="2">
    <source>
        <dbReference type="EMBL" id="QTF09819.1"/>
    </source>
</evidence>
<keyword evidence="1" id="KW-0812">Transmembrane</keyword>